<gene>
    <name evidence="8" type="ORF">S01H4_27116</name>
</gene>
<dbReference type="CDD" id="cd00130">
    <property type="entry name" value="PAS"/>
    <property type="match status" value="1"/>
</dbReference>
<dbReference type="GO" id="GO:0004673">
    <property type="term" value="F:protein histidine kinase activity"/>
    <property type="evidence" value="ECO:0007669"/>
    <property type="project" value="UniProtKB-EC"/>
</dbReference>
<feature type="domain" description="PAC" evidence="7">
    <location>
        <begin position="47"/>
        <end position="97"/>
    </location>
</feature>
<evidence type="ECO:0000256" key="2">
    <source>
        <dbReference type="ARBA" id="ARBA00012438"/>
    </source>
</evidence>
<dbReference type="Pfam" id="PF08447">
    <property type="entry name" value="PAS_3"/>
    <property type="match status" value="1"/>
</dbReference>
<dbReference type="SUPFAM" id="SSF55785">
    <property type="entry name" value="PYP-like sensor domain (PAS domain)"/>
    <property type="match status" value="2"/>
</dbReference>
<evidence type="ECO:0000256" key="1">
    <source>
        <dbReference type="ARBA" id="ARBA00000085"/>
    </source>
</evidence>
<dbReference type="SMART" id="SM00086">
    <property type="entry name" value="PAC"/>
    <property type="match status" value="1"/>
</dbReference>
<comment type="catalytic activity">
    <reaction evidence="1">
        <text>ATP + protein L-histidine = ADP + protein N-phospho-L-histidine.</text>
        <dbReference type="EC" id="2.7.13.3"/>
    </reaction>
</comment>
<name>X1C7C4_9ZZZZ</name>
<comment type="caution">
    <text evidence="8">The sequence shown here is derived from an EMBL/GenBank/DDBJ whole genome shotgun (WGS) entry which is preliminary data.</text>
</comment>
<protein>
    <recommendedName>
        <fullName evidence="2">histidine kinase</fullName>
        <ecNumber evidence="2">2.7.13.3</ecNumber>
    </recommendedName>
</protein>
<reference evidence="8" key="1">
    <citation type="journal article" date="2014" name="Front. Microbiol.">
        <title>High frequency of phylogenetically diverse reductive dehalogenase-homologous genes in deep subseafloor sedimentary metagenomes.</title>
        <authorList>
            <person name="Kawai M."/>
            <person name="Futagami T."/>
            <person name="Toyoda A."/>
            <person name="Takaki Y."/>
            <person name="Nishi S."/>
            <person name="Hori S."/>
            <person name="Arai W."/>
            <person name="Tsubouchi T."/>
            <person name="Morono Y."/>
            <person name="Uchiyama I."/>
            <person name="Ito T."/>
            <person name="Fujiyama A."/>
            <person name="Inagaki F."/>
            <person name="Takami H."/>
        </authorList>
    </citation>
    <scope>NUCLEOTIDE SEQUENCE</scope>
    <source>
        <strain evidence="8">Expedition CK06-06</strain>
    </source>
</reference>
<evidence type="ECO:0000256" key="5">
    <source>
        <dbReference type="ARBA" id="ARBA00022777"/>
    </source>
</evidence>
<dbReference type="InterPro" id="IPR013655">
    <property type="entry name" value="PAS_fold_3"/>
</dbReference>
<dbReference type="PANTHER" id="PTHR43304">
    <property type="entry name" value="PHYTOCHROME-LIKE PROTEIN CPH1"/>
    <property type="match status" value="1"/>
</dbReference>
<feature type="domain" description="PAS" evidence="6">
    <location>
        <begin position="1"/>
        <end position="44"/>
    </location>
</feature>
<dbReference type="InterPro" id="IPR001610">
    <property type="entry name" value="PAC"/>
</dbReference>
<keyword evidence="3" id="KW-0597">Phosphoprotein</keyword>
<dbReference type="EC" id="2.7.13.3" evidence="2"/>
<organism evidence="8">
    <name type="scientific">marine sediment metagenome</name>
    <dbReference type="NCBI Taxonomy" id="412755"/>
    <lineage>
        <taxon>unclassified sequences</taxon>
        <taxon>metagenomes</taxon>
        <taxon>ecological metagenomes</taxon>
    </lineage>
</organism>
<accession>X1C7C4</accession>
<dbReference type="PANTHER" id="PTHR43304:SF1">
    <property type="entry name" value="PAC DOMAIN-CONTAINING PROTEIN"/>
    <property type="match status" value="1"/>
</dbReference>
<dbReference type="InterPro" id="IPR000014">
    <property type="entry name" value="PAS"/>
</dbReference>
<evidence type="ECO:0000256" key="4">
    <source>
        <dbReference type="ARBA" id="ARBA00022679"/>
    </source>
</evidence>
<dbReference type="InterPro" id="IPR000700">
    <property type="entry name" value="PAS-assoc_C"/>
</dbReference>
<dbReference type="Gene3D" id="3.30.450.20">
    <property type="entry name" value="PAS domain"/>
    <property type="match status" value="2"/>
</dbReference>
<evidence type="ECO:0000259" key="7">
    <source>
        <dbReference type="PROSITE" id="PS50113"/>
    </source>
</evidence>
<keyword evidence="5" id="KW-0418">Kinase</keyword>
<dbReference type="PROSITE" id="PS50112">
    <property type="entry name" value="PAS"/>
    <property type="match status" value="2"/>
</dbReference>
<dbReference type="Pfam" id="PF13426">
    <property type="entry name" value="PAS_9"/>
    <property type="match status" value="1"/>
</dbReference>
<dbReference type="PROSITE" id="PS50113">
    <property type="entry name" value="PAC"/>
    <property type="match status" value="1"/>
</dbReference>
<evidence type="ECO:0000259" key="6">
    <source>
        <dbReference type="PROSITE" id="PS50112"/>
    </source>
</evidence>
<sequence>MSPQAYDILGYKPEEVIGLNGFKFIHPEDLPKLTSKFTNLIKTGGPIQVEYRALHKDGHYVCLSAKGTVVKQNGDIKLIAVLRDITRERETEQKYELLANNINDIIWTNDLNTNPIYTSPSVKKILGFTVEEDLARPITKKFTPESLKKIGKLIKNHITPK</sequence>
<evidence type="ECO:0000256" key="3">
    <source>
        <dbReference type="ARBA" id="ARBA00022553"/>
    </source>
</evidence>
<dbReference type="SMART" id="SM00091">
    <property type="entry name" value="PAS"/>
    <property type="match status" value="1"/>
</dbReference>
<dbReference type="AlphaFoldDB" id="X1C7C4"/>
<keyword evidence="4" id="KW-0808">Transferase</keyword>
<dbReference type="EMBL" id="BART01013187">
    <property type="protein sequence ID" value="GAG89207.1"/>
    <property type="molecule type" value="Genomic_DNA"/>
</dbReference>
<dbReference type="InterPro" id="IPR035965">
    <property type="entry name" value="PAS-like_dom_sf"/>
</dbReference>
<feature type="domain" description="PAS" evidence="6">
    <location>
        <begin position="91"/>
        <end position="161"/>
    </location>
</feature>
<dbReference type="InterPro" id="IPR052162">
    <property type="entry name" value="Sensor_kinase/Photoreceptor"/>
</dbReference>
<proteinExistence type="predicted"/>
<dbReference type="NCBIfam" id="TIGR00229">
    <property type="entry name" value="sensory_box"/>
    <property type="match status" value="2"/>
</dbReference>
<evidence type="ECO:0000313" key="8">
    <source>
        <dbReference type="EMBL" id="GAG89207.1"/>
    </source>
</evidence>